<gene>
    <name evidence="1" type="primary">122</name>
    <name evidence="1" type="ORF">SEA_TURKISHDELIGHT_122</name>
</gene>
<dbReference type="GeneID" id="80020408"/>
<dbReference type="CDD" id="cd16387">
    <property type="entry name" value="ParB_N_Srx"/>
    <property type="match status" value="1"/>
</dbReference>
<dbReference type="Proteomes" id="UP000595090">
    <property type="component" value="Segment"/>
</dbReference>
<name>A0A7T0M150_9CAUD</name>
<accession>A0A7T0M150</accession>
<protein>
    <submittedName>
        <fullName evidence="1">ParB-like nuclease domain protein</fullName>
    </submittedName>
</protein>
<sequence length="197" mass="21660">MPPATHVRTDTIPLDQLTPFPGNARRGDVELILSSLKRNGQYRGLVVRAIPDGPLVVLAGNHTMQALQLHGPGACDYTATHQGEERPCGVCQGQDWTPSARCDVLVCDDDTARRINLVDNRANDAGEYDRDALAELLSYLDEDGYEGTGYTDAEVRQLAHAVPPLDTGEEEFPAYDEDIPTEYKCPRCEYTWSGKPA</sequence>
<dbReference type="EMBL" id="MW291017">
    <property type="protein sequence ID" value="QPL14151.1"/>
    <property type="molecule type" value="Genomic_DNA"/>
</dbReference>
<dbReference type="KEGG" id="vg:80020408"/>
<proteinExistence type="predicted"/>
<reference evidence="1 2" key="1">
    <citation type="submission" date="2020-11" db="EMBL/GenBank/DDBJ databases">
        <authorList>
            <person name="Asamoah-Frimpong E.A."/>
            <person name="Attaran A."/>
            <person name="Berhane B."/>
            <person name="Boone B.K."/>
            <person name="Cesta G."/>
            <person name="Chorbajian C."/>
            <person name="Cowan J.T."/>
            <person name="Datu D.V."/>
            <person name="Der L."/>
            <person name="Egbunine A.O."/>
            <person name="Giampietro H."/>
            <person name="Gunnison R.P."/>
            <person name="Joseph M.A."/>
            <person name="Kiewe T."/>
            <person name="Oboh E.C."/>
            <person name="O'Neill K."/>
            <person name="Oxlaj J.A."/>
            <person name="Patel A.K."/>
            <person name="Saqaf K."/>
            <person name="Vuong K."/>
            <person name="Walker C."/>
            <person name="Wikina T."/>
            <person name="Yan T."/>
            <person name="Avazpour P."/>
            <person name="Kim F.M."/>
            <person name="Mason K.J."/>
            <person name="Nguyen D.A."/>
            <person name="Pettit S.M."/>
            <person name="Zhou O.J."/>
            <person name="Brissett D.L."/>
            <person name="Gualtieri C."/>
            <person name="Hufford T.M."/>
            <person name="Ko J.M."/>
            <person name="Novak J.K."/>
            <person name="Smith Z.M."/>
            <person name="Erill I."/>
            <person name="Caruso S.M."/>
            <person name="Garlena R.A."/>
            <person name="Russell D.A."/>
            <person name="Pope W.H."/>
            <person name="Jacobs-Sera D."/>
            <person name="Hatfull G.F."/>
        </authorList>
    </citation>
    <scope>NUCLEOTIDE SEQUENCE [LARGE SCALE GENOMIC DNA]</scope>
</reference>
<evidence type="ECO:0000313" key="1">
    <source>
        <dbReference type="EMBL" id="QPL14151.1"/>
    </source>
</evidence>
<evidence type="ECO:0000313" key="2">
    <source>
        <dbReference type="Proteomes" id="UP000595090"/>
    </source>
</evidence>
<dbReference type="RefSeq" id="YP_010755738.1">
    <property type="nucleotide sequence ID" value="NC_073473.1"/>
</dbReference>
<dbReference type="InterPro" id="IPR036086">
    <property type="entry name" value="ParB/Sulfiredoxin_sf"/>
</dbReference>
<keyword evidence="2" id="KW-1185">Reference proteome</keyword>
<dbReference type="SUPFAM" id="SSF110849">
    <property type="entry name" value="ParB/Sulfiredoxin"/>
    <property type="match status" value="1"/>
</dbReference>
<organism evidence="1 2">
    <name type="scientific">Streptomyces phage TurkishDelight</name>
    <dbReference type="NCBI Taxonomy" id="2793708"/>
    <lineage>
        <taxon>Viruses</taxon>
        <taxon>Duplodnaviria</taxon>
        <taxon>Heunggongvirae</taxon>
        <taxon>Uroviricota</taxon>
        <taxon>Caudoviricetes</taxon>
        <taxon>Dolmabahcevirus</taxon>
        <taxon>Dolmabahcevirus turkishdelight</taxon>
    </lineage>
</organism>